<gene>
    <name evidence="1" type="ORF">TW71_15900</name>
</gene>
<accession>A0A837G5G8</accession>
<dbReference type="InterPro" id="IPR028978">
    <property type="entry name" value="Chorismate_lyase_/UTRA_dom_sf"/>
</dbReference>
<name>A0A837G5G8_9VIBR</name>
<dbReference type="SUPFAM" id="SSF64288">
    <property type="entry name" value="Chorismate lyase-like"/>
    <property type="match status" value="1"/>
</dbReference>
<protein>
    <submittedName>
        <fullName evidence="1">Uncharacterized protein</fullName>
    </submittedName>
</protein>
<sequence>MNFRVIDSTVVPQAMKSLGSLTQVLRSASEDFQIQPLRVVSQSPIYTREVILCDGALPLVWAKSTLFSKHEKTVAAYCGLEGQSLGEQLLFSYQSVTRSPYQFIECSLPTIGRSEQCDLMQSQGRISRFTWQEHDSTLVLIEVFYHQALKMINTPQSLED</sequence>
<proteinExistence type="predicted"/>
<dbReference type="EMBL" id="JXXR01000016">
    <property type="protein sequence ID" value="KJY71488.1"/>
    <property type="molecule type" value="Genomic_DNA"/>
</dbReference>
<comment type="caution">
    <text evidence="1">The sequence shown here is derived from an EMBL/GenBank/DDBJ whole genome shotgun (WGS) entry which is preliminary data.</text>
</comment>
<dbReference type="AlphaFoldDB" id="A0A837G5G8"/>
<dbReference type="RefSeq" id="WP_045986545.1">
    <property type="nucleotide sequence ID" value="NZ_CP063052.1"/>
</dbReference>
<reference evidence="1" key="1">
    <citation type="journal article" date="2015" name="BMC Genomics">
        <title>Genome mining reveals unlocked bioactive potential of marine Gram-negative bacteria.</title>
        <authorList>
            <person name="Machado H."/>
            <person name="Sonnenschein E.C."/>
            <person name="Melchiorsen J."/>
            <person name="Gram L."/>
        </authorList>
    </citation>
    <scope>NUCLEOTIDE SEQUENCE</scope>
    <source>
        <strain evidence="1">S2052</strain>
    </source>
</reference>
<dbReference type="Gene3D" id="3.40.1410.10">
    <property type="entry name" value="Chorismate lyase-like"/>
    <property type="match status" value="1"/>
</dbReference>
<evidence type="ECO:0000313" key="1">
    <source>
        <dbReference type="EMBL" id="KJY71488.1"/>
    </source>
</evidence>
<organism evidence="1">
    <name type="scientific">Vibrio coralliilyticus</name>
    <dbReference type="NCBI Taxonomy" id="190893"/>
    <lineage>
        <taxon>Bacteria</taxon>
        <taxon>Pseudomonadati</taxon>
        <taxon>Pseudomonadota</taxon>
        <taxon>Gammaproteobacteria</taxon>
        <taxon>Vibrionales</taxon>
        <taxon>Vibrionaceae</taxon>
        <taxon>Vibrio</taxon>
    </lineage>
</organism>